<dbReference type="PIRSF" id="PIRSF030771">
    <property type="entry name" value="UCP030771"/>
    <property type="match status" value="1"/>
</dbReference>
<dbReference type="AlphaFoldDB" id="A0A9X4PC41"/>
<dbReference type="InterPro" id="IPR011231">
    <property type="entry name" value="Phage_VT1-Sakai_H0018"/>
</dbReference>
<dbReference type="Proteomes" id="UP001155500">
    <property type="component" value="Unassembled WGS sequence"/>
</dbReference>
<comment type="caution">
    <text evidence="1">The sequence shown here is derived from an EMBL/GenBank/DDBJ whole genome shotgun (WGS) entry which is preliminary data.</text>
</comment>
<accession>A0A9X4PC41</accession>
<proteinExistence type="predicted"/>
<name>A0A9X4PC41_9PAST</name>
<protein>
    <submittedName>
        <fullName evidence="1">Uncharacterized protein</fullName>
    </submittedName>
</protein>
<keyword evidence="2" id="KW-1185">Reference proteome</keyword>
<evidence type="ECO:0000313" key="2">
    <source>
        <dbReference type="Proteomes" id="UP001155500"/>
    </source>
</evidence>
<dbReference type="RefSeq" id="WP_279572002.1">
    <property type="nucleotide sequence ID" value="NZ_LWID01000001.1"/>
</dbReference>
<organism evidence="1 2">
    <name type="scientific">Volucribacter amazonae</name>
    <dbReference type="NCBI Taxonomy" id="256731"/>
    <lineage>
        <taxon>Bacteria</taxon>
        <taxon>Pseudomonadati</taxon>
        <taxon>Pseudomonadota</taxon>
        <taxon>Gammaproteobacteria</taxon>
        <taxon>Pasteurellales</taxon>
        <taxon>Pasteurellaceae</taxon>
        <taxon>Volucribacter</taxon>
    </lineage>
</organism>
<evidence type="ECO:0000313" key="1">
    <source>
        <dbReference type="EMBL" id="MDG6894529.1"/>
    </source>
</evidence>
<reference evidence="1" key="1">
    <citation type="submission" date="2016-03" db="EMBL/GenBank/DDBJ databases">
        <title>Co-evolution between Pasteurellaceae and their hosts.</title>
        <authorList>
            <person name="Hansen M.J."/>
            <person name="Bojesen A.M."/>
            <person name="Planet P."/>
        </authorList>
    </citation>
    <scope>NUCLEOTIDE SEQUENCE</scope>
    <source>
        <strain evidence="1">146/S8/89</strain>
    </source>
</reference>
<sequence length="107" mass="11305">MAKNFIQQGDTIDFTAKKTLTSGEVVVLEDLIGICVTDVENKGTGTAIVGGVWQVKAKQADDIKQGAVLYWSDTEGATLTAGSNKRLGIAWTNSDTSSSLVEVKINA</sequence>
<dbReference type="EMBL" id="LWID01000001">
    <property type="protein sequence ID" value="MDG6894529.1"/>
    <property type="molecule type" value="Genomic_DNA"/>
</dbReference>
<gene>
    <name evidence="1" type="ORF">A6A20_02555</name>
</gene>
<dbReference type="Pfam" id="PF09956">
    <property type="entry name" value="Phage_cement_2"/>
    <property type="match status" value="1"/>
</dbReference>